<name>S0F541_9BACT</name>
<reference evidence="2 3" key="1">
    <citation type="submission" date="2008-12" db="EMBL/GenBank/DDBJ databases">
        <authorList>
            <person name="Fulton L."/>
            <person name="Clifton S."/>
            <person name="Fulton B."/>
            <person name="Xu J."/>
            <person name="Minx P."/>
            <person name="Pepin K.H."/>
            <person name="Johnson M."/>
            <person name="Bhonagiri V."/>
            <person name="Nash W.E."/>
            <person name="Mardis E.R."/>
            <person name="Wilson R.K."/>
        </authorList>
    </citation>
    <scope>NUCLEOTIDE SEQUENCE [LARGE SCALE GENOMIC DNA]</scope>
    <source>
        <strain evidence="2 3">DSM 18228</strain>
    </source>
</reference>
<protein>
    <submittedName>
        <fullName evidence="2">Uncharacterized protein</fullName>
    </submittedName>
</protein>
<evidence type="ECO:0000313" key="3">
    <source>
        <dbReference type="Proteomes" id="UP000014073"/>
    </source>
</evidence>
<organism evidence="2 3">
    <name type="scientific">Phocaeicola coprophilus DSM 18228 = JCM 13818</name>
    <dbReference type="NCBI Taxonomy" id="547042"/>
    <lineage>
        <taxon>Bacteria</taxon>
        <taxon>Pseudomonadati</taxon>
        <taxon>Bacteroidota</taxon>
        <taxon>Bacteroidia</taxon>
        <taxon>Bacteroidales</taxon>
        <taxon>Bacteroidaceae</taxon>
        <taxon>Phocaeicola</taxon>
    </lineage>
</organism>
<comment type="caution">
    <text evidence="2">The sequence shown here is derived from an EMBL/GenBank/DDBJ whole genome shotgun (WGS) entry which is preliminary data.</text>
</comment>
<evidence type="ECO:0000256" key="1">
    <source>
        <dbReference type="SAM" id="MobiDB-lite"/>
    </source>
</evidence>
<accession>S0F541</accession>
<evidence type="ECO:0000313" key="2">
    <source>
        <dbReference type="EMBL" id="EEF75244.1"/>
    </source>
</evidence>
<gene>
    <name evidence="2" type="ORF">BACCOPRO_00727</name>
</gene>
<dbReference type="STRING" id="547042.BACCOPRO_00727"/>
<sequence>MGGVETEGIEGAHQRNASAEVGEYGHEEHVALAAGTGGYDAAPDQGRELVVNPLGKQGCMTHQIILVGFFSHGGGSIRVHVDPWTQIGMVVAPVHRAAIFAVRELAHHAEGAVFQPFKVVRVESPPADVASQTEQDIVPLTLLKLVFPEKIRQKSFGVTEGYITAVVVGIFGDSEGPETGVSGSIISRIYGSITGHVSGSRSTRIPCVPESIPVRIACVSAIEPVILGRVGSRGRLIQERIVSFLVGKGEGFRCQISFRVIRREREAAEILALHVAGMSGNLFKGVRHDLIGPAVDIGMYHTDADEDAETGSGDSDMTGCHPGNFLQPGKSVPEHVGRHLVHVEHGIAGAVGETLGITSAQAVSGRYEGRQLFLDGGSFLFLSFGHQPAVVLHFIFPLSVADIFDPGRQFHEGVSLRVEDAREYGHQIVFHLSKFKVE</sequence>
<dbReference type="EMBL" id="ACBW01000052">
    <property type="protein sequence ID" value="EEF75244.1"/>
    <property type="molecule type" value="Genomic_DNA"/>
</dbReference>
<dbReference type="AlphaFoldDB" id="S0F541"/>
<feature type="region of interest" description="Disordered" evidence="1">
    <location>
        <begin position="1"/>
        <end position="20"/>
    </location>
</feature>
<dbReference type="Proteomes" id="UP000014073">
    <property type="component" value="Unassembled WGS sequence"/>
</dbReference>
<proteinExistence type="predicted"/>
<keyword evidence="3" id="KW-1185">Reference proteome</keyword>
<dbReference type="HOGENOM" id="CLU_625072_0_0_10"/>